<proteinExistence type="predicted"/>
<keyword evidence="1" id="KW-1133">Transmembrane helix</keyword>
<reference evidence="2" key="1">
    <citation type="submission" date="2020-10" db="EMBL/GenBank/DDBJ databases">
        <authorList>
            <person name="Castelo-Branco R."/>
            <person name="Eusebio N."/>
            <person name="Adriana R."/>
            <person name="Vieira A."/>
            <person name="Brugerolle De Fraissinette N."/>
            <person name="Rezende De Castro R."/>
            <person name="Schneider M.P."/>
            <person name="Vasconcelos V."/>
            <person name="Leao P.N."/>
        </authorList>
    </citation>
    <scope>NUCLEOTIDE SEQUENCE</scope>
    <source>
        <strain evidence="2">LEGE 06105</strain>
    </source>
</reference>
<organism evidence="2 3">
    <name type="scientific">Plectonema cf. radiosum LEGE 06105</name>
    <dbReference type="NCBI Taxonomy" id="945769"/>
    <lineage>
        <taxon>Bacteria</taxon>
        <taxon>Bacillati</taxon>
        <taxon>Cyanobacteriota</taxon>
        <taxon>Cyanophyceae</taxon>
        <taxon>Oscillatoriophycideae</taxon>
        <taxon>Oscillatoriales</taxon>
        <taxon>Microcoleaceae</taxon>
        <taxon>Plectonema</taxon>
    </lineage>
</organism>
<evidence type="ECO:0000256" key="1">
    <source>
        <dbReference type="SAM" id="Phobius"/>
    </source>
</evidence>
<dbReference type="RefSeq" id="WP_193923335.1">
    <property type="nucleotide sequence ID" value="NZ_JADEWL010000094.1"/>
</dbReference>
<evidence type="ECO:0000313" key="2">
    <source>
        <dbReference type="EMBL" id="MBE9215301.1"/>
    </source>
</evidence>
<gene>
    <name evidence="2" type="ORF">IQ247_22000</name>
</gene>
<keyword evidence="1" id="KW-0812">Transmembrane</keyword>
<comment type="caution">
    <text evidence="2">The sequence shown here is derived from an EMBL/GenBank/DDBJ whole genome shotgun (WGS) entry which is preliminary data.</text>
</comment>
<evidence type="ECO:0000313" key="3">
    <source>
        <dbReference type="Proteomes" id="UP000620559"/>
    </source>
</evidence>
<dbReference type="EMBL" id="JADEWL010000094">
    <property type="protein sequence ID" value="MBE9215301.1"/>
    <property type="molecule type" value="Genomic_DNA"/>
</dbReference>
<protein>
    <submittedName>
        <fullName evidence="2">Uncharacterized protein</fullName>
    </submittedName>
</protein>
<keyword evidence="3" id="KW-1185">Reference proteome</keyword>
<dbReference type="AlphaFoldDB" id="A0A8J7F323"/>
<name>A0A8J7F323_9CYAN</name>
<sequence length="223" mass="25232">MHLINQPNKKQSNILPLFTVAIFSVNLLALGLLIFNASMLNRITNYFPQVLGQLVDGKAISFAPQEYHQRHPESIRRFVGESLTLMFTWSKKQSPETVLNFSSQLVSKNLGNKFISEINPEGNGENIESFFIIESISSPEKIKPGIWQLNVNARRVFFLNKDMNGESTVWRKNIIVEAVDSPIIQSEKPLHSLQKAVYDLSEVQLKILNVCDVTDKVCLDTSV</sequence>
<accession>A0A8J7F323</accession>
<dbReference type="Proteomes" id="UP000620559">
    <property type="component" value="Unassembled WGS sequence"/>
</dbReference>
<keyword evidence="1" id="KW-0472">Membrane</keyword>
<feature type="transmembrane region" description="Helical" evidence="1">
    <location>
        <begin position="14"/>
        <end position="35"/>
    </location>
</feature>